<dbReference type="EMBL" id="JACEMZ010000066">
    <property type="protein sequence ID" value="MBA4453042.1"/>
    <property type="molecule type" value="Genomic_DNA"/>
</dbReference>
<reference evidence="1 2" key="1">
    <citation type="journal article" date="2020" name="Appl. Environ. Microbiol.">
        <title>Genomic Characteristics of a Novel Species of Ammonia-Oxidizing Archaea from the Jiulong River Estuary.</title>
        <authorList>
            <person name="Zou D."/>
            <person name="Wan R."/>
            <person name="Han L."/>
            <person name="Xu M.N."/>
            <person name="Liu Y."/>
            <person name="Liu H."/>
            <person name="Kao S.J."/>
            <person name="Li M."/>
        </authorList>
    </citation>
    <scope>NUCLEOTIDE SEQUENCE [LARGE SCALE GENOMIC DNA]</scope>
    <source>
        <strain evidence="1">W1bin1</strain>
    </source>
</reference>
<organism evidence="1 2">
    <name type="scientific">Candidatus Nitrosomaritimum aestuariumsis</name>
    <dbReference type="NCBI Taxonomy" id="3342354"/>
    <lineage>
        <taxon>Archaea</taxon>
        <taxon>Nitrososphaerota</taxon>
        <taxon>Nitrososphaeria</taxon>
        <taxon>Nitrosopumilales</taxon>
        <taxon>Nitrosopumilaceae</taxon>
        <taxon>Candidatus Nitrosomaritimum</taxon>
    </lineage>
</organism>
<dbReference type="Proteomes" id="UP000559653">
    <property type="component" value="Unassembled WGS sequence"/>
</dbReference>
<gene>
    <name evidence="1" type="ORF">H2B03_07765</name>
</gene>
<comment type="caution">
    <text evidence="1">The sequence shown here is derived from an EMBL/GenBank/DDBJ whole genome shotgun (WGS) entry which is preliminary data.</text>
</comment>
<protein>
    <submittedName>
        <fullName evidence="1">Uncharacterized protein</fullName>
    </submittedName>
</protein>
<name>A0AC60W056_9ARCH</name>
<evidence type="ECO:0000313" key="2">
    <source>
        <dbReference type="Proteomes" id="UP000559653"/>
    </source>
</evidence>
<evidence type="ECO:0000313" key="1">
    <source>
        <dbReference type="EMBL" id="MBA4453042.1"/>
    </source>
</evidence>
<accession>A0AC60W056</accession>
<sequence>MVSQGILIGIVVGVFFAGLGIGYAALQSTTTTSPMMMNSQQMQQMMDDPQQRNQLMNTMMDDPQMRQQMMTHMMNNPDMMNMMMNNPDMMNMMMENNIMMGGNMMMGRHMMGTDMMSQGMMSSQSSQTIPKSEDPQTRTFQISMEEVEFYAEAENEEGEEGISFVELHRWEPNIIIVNQDDTVIEISNSRKHAHTLTIPAFNVNSELLGPREGMDTITFVADTPGVFTFYCGLPYNPDMLYCDPDHSMMTGTLIVLE</sequence>
<proteinExistence type="predicted"/>